<evidence type="ECO:0000259" key="8">
    <source>
        <dbReference type="PROSITE" id="PS50164"/>
    </source>
</evidence>
<keyword evidence="1" id="KW-0963">Cytoplasm</keyword>
<dbReference type="Pfam" id="PF22920">
    <property type="entry name" value="UvrC_RNaseH"/>
    <property type="match status" value="1"/>
</dbReference>
<dbReference type="EMBL" id="QFOT01000176">
    <property type="protein sequence ID" value="PZP53530.1"/>
    <property type="molecule type" value="Genomic_DNA"/>
</dbReference>
<dbReference type="InterPro" id="IPR001943">
    <property type="entry name" value="UVR_dom"/>
</dbReference>
<dbReference type="Pfam" id="PF02151">
    <property type="entry name" value="UVR"/>
    <property type="match status" value="1"/>
</dbReference>
<gene>
    <name evidence="10" type="primary">uvrC</name>
    <name evidence="10" type="ORF">DI586_10925</name>
</gene>
<feature type="domain" description="UVR" evidence="7">
    <location>
        <begin position="214"/>
        <end position="249"/>
    </location>
</feature>
<feature type="domain" description="GIY-YIG" evidence="8">
    <location>
        <begin position="26"/>
        <end position="104"/>
    </location>
</feature>
<sequence>MSEKSLPASLERGVQIIRDYVKMLPDSPGVYRMQNAAGDILYVGKARSLNKRVTSYTQPNRLPTRLKRMIAETMQMEFIRTHTEVEALLLESNLIKKFRPPFNVVLKDDKSYPYICITGDHQFPQIMKHRGAQEKRGDYYGPFAGVGSVNRTLIALQRAFQLRNCTDSYFATRKRPCLQYHIKRCTAPCVGNVTHEEYGKQVADAQKFLSGKSSEIQSALSQSMMEASDRMDFETAAGMRDRIRALSAIQSKQDINLDEDTDMDVMAIARREGCTCVQVFFFRGGQNYGNRTFFPSHAGELTLPEVFSNFLMQFYDGKPAPAE</sequence>
<dbReference type="GO" id="GO:0009381">
    <property type="term" value="F:excinuclease ABC activity"/>
    <property type="evidence" value="ECO:0007669"/>
    <property type="project" value="InterPro"/>
</dbReference>
<protein>
    <submittedName>
        <fullName evidence="10">Excinuclease ABC subunit C</fullName>
    </submittedName>
</protein>
<dbReference type="SUPFAM" id="SSF46600">
    <property type="entry name" value="C-terminal UvrC-binding domain of UvrB"/>
    <property type="match status" value="1"/>
</dbReference>
<dbReference type="GO" id="GO:0009380">
    <property type="term" value="C:excinuclease repair complex"/>
    <property type="evidence" value="ECO:0007669"/>
    <property type="project" value="InterPro"/>
</dbReference>
<reference evidence="10 11" key="1">
    <citation type="submission" date="2017-08" db="EMBL/GenBank/DDBJ databases">
        <title>Infants hospitalized years apart are colonized by the same room-sourced microbial strains.</title>
        <authorList>
            <person name="Brooks B."/>
            <person name="Olm M.R."/>
            <person name="Firek B.A."/>
            <person name="Baker R."/>
            <person name="Thomas B.C."/>
            <person name="Morowitz M.J."/>
            <person name="Banfield J.F."/>
        </authorList>
    </citation>
    <scope>NUCLEOTIDE SEQUENCE [LARGE SCALE GENOMIC DNA]</scope>
    <source>
        <strain evidence="10">S2_006_000_R2_64</strain>
    </source>
</reference>
<dbReference type="FunFam" id="3.40.1440.10:FF:000001">
    <property type="entry name" value="UvrABC system protein C"/>
    <property type="match status" value="1"/>
</dbReference>
<dbReference type="GO" id="GO:0006289">
    <property type="term" value="P:nucleotide-excision repair"/>
    <property type="evidence" value="ECO:0007669"/>
    <property type="project" value="InterPro"/>
</dbReference>
<keyword evidence="6" id="KW-0742">SOS response</keyword>
<dbReference type="AlphaFoldDB" id="A0A2W5FIH9"/>
<dbReference type="Pfam" id="PF01541">
    <property type="entry name" value="GIY-YIG"/>
    <property type="match status" value="1"/>
</dbReference>
<evidence type="ECO:0000256" key="4">
    <source>
        <dbReference type="ARBA" id="ARBA00022881"/>
    </source>
</evidence>
<evidence type="ECO:0000313" key="11">
    <source>
        <dbReference type="Proteomes" id="UP000249739"/>
    </source>
</evidence>
<dbReference type="PANTHER" id="PTHR30562">
    <property type="entry name" value="UVRC/OXIDOREDUCTASE"/>
    <property type="match status" value="1"/>
</dbReference>
<dbReference type="InterPro" id="IPR047296">
    <property type="entry name" value="GIY-YIG_UvrC_Cho"/>
</dbReference>
<dbReference type="InterPro" id="IPR035901">
    <property type="entry name" value="GIY-YIG_endonuc_sf"/>
</dbReference>
<dbReference type="PROSITE" id="PS50165">
    <property type="entry name" value="UVRC"/>
    <property type="match status" value="1"/>
</dbReference>
<keyword evidence="4" id="KW-0267">Excision nuclease</keyword>
<dbReference type="InterPro" id="IPR050066">
    <property type="entry name" value="UvrABC_protein_C"/>
</dbReference>
<feature type="non-terminal residue" evidence="10">
    <location>
        <position position="323"/>
    </location>
</feature>
<dbReference type="SMART" id="SM00465">
    <property type="entry name" value="GIYc"/>
    <property type="match status" value="1"/>
</dbReference>
<dbReference type="NCBIfam" id="TIGR00194">
    <property type="entry name" value="uvrC"/>
    <property type="match status" value="1"/>
</dbReference>
<feature type="domain" description="UvrC family homology region profile" evidence="9">
    <location>
        <begin position="265"/>
        <end position="315"/>
    </location>
</feature>
<keyword evidence="3" id="KW-0228">DNA excision</keyword>
<evidence type="ECO:0000256" key="1">
    <source>
        <dbReference type="ARBA" id="ARBA00022490"/>
    </source>
</evidence>
<dbReference type="InterPro" id="IPR000305">
    <property type="entry name" value="GIY-YIG_endonuc"/>
</dbReference>
<evidence type="ECO:0000256" key="5">
    <source>
        <dbReference type="ARBA" id="ARBA00023204"/>
    </source>
</evidence>
<organism evidence="10 11">
    <name type="scientific">Micavibrio aeruginosavorus</name>
    <dbReference type="NCBI Taxonomy" id="349221"/>
    <lineage>
        <taxon>Bacteria</taxon>
        <taxon>Pseudomonadati</taxon>
        <taxon>Bdellovibrionota</taxon>
        <taxon>Bdellovibrionia</taxon>
        <taxon>Bdellovibrionales</taxon>
        <taxon>Pseudobdellovibrionaceae</taxon>
        <taxon>Micavibrio</taxon>
    </lineage>
</organism>
<dbReference type="InterPro" id="IPR004791">
    <property type="entry name" value="UvrC"/>
</dbReference>
<dbReference type="InterPro" id="IPR036876">
    <property type="entry name" value="UVR_dom_sf"/>
</dbReference>
<proteinExistence type="predicted"/>
<evidence type="ECO:0000259" key="7">
    <source>
        <dbReference type="PROSITE" id="PS50151"/>
    </source>
</evidence>
<evidence type="ECO:0000259" key="9">
    <source>
        <dbReference type="PROSITE" id="PS50165"/>
    </source>
</evidence>
<dbReference type="Gene3D" id="3.40.1440.10">
    <property type="entry name" value="GIY-YIG endonuclease"/>
    <property type="match status" value="1"/>
</dbReference>
<dbReference type="CDD" id="cd10434">
    <property type="entry name" value="GIY-YIG_UvrC_Cho"/>
    <property type="match status" value="1"/>
</dbReference>
<dbReference type="PROSITE" id="PS50164">
    <property type="entry name" value="GIY_YIG"/>
    <property type="match status" value="1"/>
</dbReference>
<dbReference type="InterPro" id="IPR001162">
    <property type="entry name" value="UvrC_RNase_H_dom"/>
</dbReference>
<dbReference type="GO" id="GO:0009432">
    <property type="term" value="P:SOS response"/>
    <property type="evidence" value="ECO:0007669"/>
    <property type="project" value="UniProtKB-KW"/>
</dbReference>
<dbReference type="SUPFAM" id="SSF82771">
    <property type="entry name" value="GIY-YIG endonuclease"/>
    <property type="match status" value="1"/>
</dbReference>
<keyword evidence="5" id="KW-0234">DNA repair</keyword>
<accession>A0A2W5FIH9</accession>
<keyword evidence="2" id="KW-0227">DNA damage</keyword>
<name>A0A2W5FIH9_9BACT</name>
<comment type="caution">
    <text evidence="10">The sequence shown here is derived from an EMBL/GenBank/DDBJ whole genome shotgun (WGS) entry which is preliminary data.</text>
</comment>
<evidence type="ECO:0000256" key="3">
    <source>
        <dbReference type="ARBA" id="ARBA00022769"/>
    </source>
</evidence>
<dbReference type="Proteomes" id="UP000249739">
    <property type="component" value="Unassembled WGS sequence"/>
</dbReference>
<dbReference type="Gene3D" id="4.10.860.10">
    <property type="entry name" value="UVR domain"/>
    <property type="match status" value="1"/>
</dbReference>
<evidence type="ECO:0000256" key="2">
    <source>
        <dbReference type="ARBA" id="ARBA00022763"/>
    </source>
</evidence>
<dbReference type="PROSITE" id="PS50151">
    <property type="entry name" value="UVR"/>
    <property type="match status" value="1"/>
</dbReference>
<evidence type="ECO:0000313" key="10">
    <source>
        <dbReference type="EMBL" id="PZP53530.1"/>
    </source>
</evidence>
<dbReference type="PANTHER" id="PTHR30562:SF1">
    <property type="entry name" value="UVRABC SYSTEM PROTEIN C"/>
    <property type="match status" value="1"/>
</dbReference>
<evidence type="ECO:0000256" key="6">
    <source>
        <dbReference type="ARBA" id="ARBA00023236"/>
    </source>
</evidence>